<protein>
    <submittedName>
        <fullName evidence="1">Uncharacterized protein</fullName>
    </submittedName>
</protein>
<dbReference type="AlphaFoldDB" id="A0A177CXD9"/>
<reference evidence="1 2" key="1">
    <citation type="submission" date="2016-05" db="EMBL/GenBank/DDBJ databases">
        <title>Comparative analysis of secretome profiles of manganese(II)-oxidizing ascomycete fungi.</title>
        <authorList>
            <consortium name="DOE Joint Genome Institute"/>
            <person name="Zeiner C.A."/>
            <person name="Purvine S.O."/>
            <person name="Zink E.M."/>
            <person name="Wu S."/>
            <person name="Pasa-Tolic L."/>
            <person name="Chaput D.L."/>
            <person name="Haridas S."/>
            <person name="Grigoriev I.V."/>
            <person name="Santelli C.M."/>
            <person name="Hansel C.M."/>
        </authorList>
    </citation>
    <scope>NUCLEOTIDE SEQUENCE [LARGE SCALE GENOMIC DNA]</scope>
    <source>
        <strain evidence="1 2">AP3s5-JAC2a</strain>
    </source>
</reference>
<keyword evidence="2" id="KW-1185">Reference proteome</keyword>
<dbReference type="STRING" id="1460663.A0A177CXD9"/>
<accession>A0A177CXD9</accession>
<dbReference type="Proteomes" id="UP000077069">
    <property type="component" value="Unassembled WGS sequence"/>
</dbReference>
<dbReference type="GeneID" id="28758664"/>
<evidence type="ECO:0000313" key="2">
    <source>
        <dbReference type="Proteomes" id="UP000077069"/>
    </source>
</evidence>
<proteinExistence type="predicted"/>
<dbReference type="EMBL" id="KV441548">
    <property type="protein sequence ID" value="OAG11708.1"/>
    <property type="molecule type" value="Genomic_DNA"/>
</dbReference>
<dbReference type="RefSeq" id="XP_018042073.1">
    <property type="nucleotide sequence ID" value="XM_018175178.1"/>
</dbReference>
<name>A0A177CXD9_9PLEO</name>
<sequence length="109" mass="12200">MRLRTRPACSLRRSRRPRFASTALRLEYSPAKCLLVTNNKSNLKTEMSNPAGRPNSDIDVAASIVFLAGPGGVFYNEQILFPDGASCSRLQSKYIRLMTVHNVMAYLYS</sequence>
<organism evidence="1 2">
    <name type="scientific">Paraphaeosphaeria sporulosa</name>
    <dbReference type="NCBI Taxonomy" id="1460663"/>
    <lineage>
        <taxon>Eukaryota</taxon>
        <taxon>Fungi</taxon>
        <taxon>Dikarya</taxon>
        <taxon>Ascomycota</taxon>
        <taxon>Pezizomycotina</taxon>
        <taxon>Dothideomycetes</taxon>
        <taxon>Pleosporomycetidae</taxon>
        <taxon>Pleosporales</taxon>
        <taxon>Massarineae</taxon>
        <taxon>Didymosphaeriaceae</taxon>
        <taxon>Paraphaeosphaeria</taxon>
    </lineage>
</organism>
<gene>
    <name evidence="1" type="ORF">CC84DRAFT_1107419</name>
</gene>
<evidence type="ECO:0000313" key="1">
    <source>
        <dbReference type="EMBL" id="OAG11708.1"/>
    </source>
</evidence>
<dbReference type="InParanoid" id="A0A177CXD9"/>
<dbReference type="OrthoDB" id="2898618at2759"/>